<reference evidence="2" key="1">
    <citation type="submission" date="2021-03" db="EMBL/GenBank/DDBJ databases">
        <authorList>
            <person name="Jaffe A."/>
        </authorList>
    </citation>
    <scope>NUCLEOTIDE SEQUENCE</scope>
    <source>
        <strain evidence="2">RIFCSPLOWO2_01_FULL_AR10_48_17</strain>
    </source>
</reference>
<feature type="domain" description="PRC-barrel" evidence="1">
    <location>
        <begin position="14"/>
        <end position="58"/>
    </location>
</feature>
<reference evidence="2" key="2">
    <citation type="submission" date="2021-05" db="EMBL/GenBank/DDBJ databases">
        <title>Protein family content uncovers lineage relationships and bacterial pathway maintenance mechanisms in DPANN archaea.</title>
        <authorList>
            <person name="Castelle C.J."/>
            <person name="Meheust R."/>
            <person name="Jaffe A.L."/>
            <person name="Seitz K."/>
            <person name="Gong X."/>
            <person name="Baker B.J."/>
            <person name="Banfield J.F."/>
        </authorList>
    </citation>
    <scope>NUCLEOTIDE SEQUENCE</scope>
    <source>
        <strain evidence="2">RIFCSPLOWO2_01_FULL_AR10_48_17</strain>
    </source>
</reference>
<dbReference type="AlphaFoldDB" id="A0A8T4L467"/>
<evidence type="ECO:0000313" key="3">
    <source>
        <dbReference type="Proteomes" id="UP000675968"/>
    </source>
</evidence>
<feature type="domain" description="PRC-barrel" evidence="1">
    <location>
        <begin position="84"/>
        <end position="145"/>
    </location>
</feature>
<dbReference type="Gene3D" id="2.30.30.240">
    <property type="entry name" value="PRC-barrel domain"/>
    <property type="match status" value="2"/>
</dbReference>
<dbReference type="EMBL" id="JAGVWC010000010">
    <property type="protein sequence ID" value="MBS3061571.1"/>
    <property type="molecule type" value="Genomic_DNA"/>
</dbReference>
<proteinExistence type="predicted"/>
<dbReference type="InterPro" id="IPR027275">
    <property type="entry name" value="PRC-brl_dom"/>
</dbReference>
<dbReference type="Pfam" id="PF05239">
    <property type="entry name" value="PRC"/>
    <property type="match status" value="2"/>
</dbReference>
<organism evidence="2 3">
    <name type="scientific">Candidatus Iainarchaeum sp</name>
    <dbReference type="NCBI Taxonomy" id="3101447"/>
    <lineage>
        <taxon>Archaea</taxon>
        <taxon>Candidatus Iainarchaeota</taxon>
        <taxon>Candidatus Iainarchaeia</taxon>
        <taxon>Candidatus Iainarchaeales</taxon>
        <taxon>Candidatus Iainarchaeaceae</taxon>
        <taxon>Candidatus Iainarchaeum</taxon>
    </lineage>
</organism>
<gene>
    <name evidence="2" type="ORF">J4215_03240</name>
</gene>
<accession>A0A8T4L467</accession>
<evidence type="ECO:0000313" key="2">
    <source>
        <dbReference type="EMBL" id="MBS3061571.1"/>
    </source>
</evidence>
<sequence length="153" mass="16657">MKREPMDFSRLSETIKAKELVGKKVMSDTGKEIGKVNAVHLDKESLAMAGIEVDRGLLEVDSFIGKDYISSIGNEGIFLNITPVSEYKGAKVLDADGHNVGHVKEVQRVGATNQLESIVIDRGLGKGDLVVARNDIQVFGDRIILGHRVKSVD</sequence>
<comment type="caution">
    <text evidence="2">The sequence shown here is derived from an EMBL/GenBank/DDBJ whole genome shotgun (WGS) entry which is preliminary data.</text>
</comment>
<dbReference type="Proteomes" id="UP000675968">
    <property type="component" value="Unassembled WGS sequence"/>
</dbReference>
<protein>
    <submittedName>
        <fullName evidence="2">PRC-barrel domain-containing protein</fullName>
    </submittedName>
</protein>
<dbReference type="InterPro" id="IPR011033">
    <property type="entry name" value="PRC_barrel-like_sf"/>
</dbReference>
<evidence type="ECO:0000259" key="1">
    <source>
        <dbReference type="Pfam" id="PF05239"/>
    </source>
</evidence>
<name>A0A8T4L467_9ARCH</name>
<dbReference type="SUPFAM" id="SSF50346">
    <property type="entry name" value="PRC-barrel domain"/>
    <property type="match status" value="2"/>
</dbReference>